<feature type="compositionally biased region" description="Polar residues" evidence="8">
    <location>
        <begin position="769"/>
        <end position="786"/>
    </location>
</feature>
<evidence type="ECO:0000256" key="1">
    <source>
        <dbReference type="ARBA" id="ARBA00004123"/>
    </source>
</evidence>
<feature type="compositionally biased region" description="Low complexity" evidence="8">
    <location>
        <begin position="806"/>
        <end position="824"/>
    </location>
</feature>
<accession>A0A6A6HAG1</accession>
<keyword evidence="3" id="KW-0862">Zinc</keyword>
<protein>
    <recommendedName>
        <fullName evidence="9">Zn(2)-C6 fungal-type domain-containing protein</fullName>
    </recommendedName>
</protein>
<keyword evidence="5" id="KW-0238">DNA-binding</keyword>
<dbReference type="SUPFAM" id="SSF57701">
    <property type="entry name" value="Zn2/Cys6 DNA-binding domain"/>
    <property type="match status" value="1"/>
</dbReference>
<feature type="compositionally biased region" description="Polar residues" evidence="8">
    <location>
        <begin position="692"/>
        <end position="703"/>
    </location>
</feature>
<dbReference type="GO" id="GO:0006351">
    <property type="term" value="P:DNA-templated transcription"/>
    <property type="evidence" value="ECO:0007669"/>
    <property type="project" value="InterPro"/>
</dbReference>
<name>A0A6A6HAG1_VIRVR</name>
<dbReference type="GO" id="GO:0003677">
    <property type="term" value="F:DNA binding"/>
    <property type="evidence" value="ECO:0007669"/>
    <property type="project" value="UniProtKB-KW"/>
</dbReference>
<dbReference type="Pfam" id="PF00172">
    <property type="entry name" value="Zn_clus"/>
    <property type="match status" value="1"/>
</dbReference>
<dbReference type="GO" id="GO:0008270">
    <property type="term" value="F:zinc ion binding"/>
    <property type="evidence" value="ECO:0007669"/>
    <property type="project" value="InterPro"/>
</dbReference>
<feature type="compositionally biased region" description="Polar residues" evidence="8">
    <location>
        <begin position="154"/>
        <end position="170"/>
    </location>
</feature>
<dbReference type="CDD" id="cd12148">
    <property type="entry name" value="fungal_TF_MHR"/>
    <property type="match status" value="1"/>
</dbReference>
<dbReference type="Pfam" id="PF04082">
    <property type="entry name" value="Fungal_trans"/>
    <property type="match status" value="1"/>
</dbReference>
<dbReference type="InterPro" id="IPR001138">
    <property type="entry name" value="Zn2Cys6_DnaBD"/>
</dbReference>
<dbReference type="CDD" id="cd00067">
    <property type="entry name" value="GAL4"/>
    <property type="match status" value="1"/>
</dbReference>
<evidence type="ECO:0000313" key="10">
    <source>
        <dbReference type="EMBL" id="KAF2234490.1"/>
    </source>
</evidence>
<evidence type="ECO:0000256" key="3">
    <source>
        <dbReference type="ARBA" id="ARBA00022833"/>
    </source>
</evidence>
<feature type="compositionally biased region" description="Low complexity" evidence="8">
    <location>
        <begin position="173"/>
        <end position="187"/>
    </location>
</feature>
<keyword evidence="2" id="KW-0479">Metal-binding</keyword>
<dbReference type="Gene3D" id="4.10.240.10">
    <property type="entry name" value="Zn(2)-C6 fungal-type DNA-binding domain"/>
    <property type="match status" value="1"/>
</dbReference>
<feature type="compositionally biased region" description="Pro residues" evidence="8">
    <location>
        <begin position="111"/>
        <end position="131"/>
    </location>
</feature>
<comment type="subcellular location">
    <subcellularLocation>
        <location evidence="1">Nucleus</location>
    </subcellularLocation>
</comment>
<keyword evidence="7" id="KW-0539">Nucleus</keyword>
<evidence type="ECO:0000259" key="9">
    <source>
        <dbReference type="PROSITE" id="PS50048"/>
    </source>
</evidence>
<dbReference type="GO" id="GO:0000981">
    <property type="term" value="F:DNA-binding transcription factor activity, RNA polymerase II-specific"/>
    <property type="evidence" value="ECO:0007669"/>
    <property type="project" value="InterPro"/>
</dbReference>
<dbReference type="SMART" id="SM00066">
    <property type="entry name" value="GAL4"/>
    <property type="match status" value="1"/>
</dbReference>
<feature type="region of interest" description="Disordered" evidence="8">
    <location>
        <begin position="862"/>
        <end position="886"/>
    </location>
</feature>
<reference evidence="10" key="1">
    <citation type="journal article" date="2020" name="Stud. Mycol.">
        <title>101 Dothideomycetes genomes: a test case for predicting lifestyles and emergence of pathogens.</title>
        <authorList>
            <person name="Haridas S."/>
            <person name="Albert R."/>
            <person name="Binder M."/>
            <person name="Bloem J."/>
            <person name="Labutti K."/>
            <person name="Salamov A."/>
            <person name="Andreopoulos B."/>
            <person name="Baker S."/>
            <person name="Barry K."/>
            <person name="Bills G."/>
            <person name="Bluhm B."/>
            <person name="Cannon C."/>
            <person name="Castanera R."/>
            <person name="Culley D."/>
            <person name="Daum C."/>
            <person name="Ezra D."/>
            <person name="Gonzalez J."/>
            <person name="Henrissat B."/>
            <person name="Kuo A."/>
            <person name="Liang C."/>
            <person name="Lipzen A."/>
            <person name="Lutzoni F."/>
            <person name="Magnuson J."/>
            <person name="Mondo S."/>
            <person name="Nolan M."/>
            <person name="Ohm R."/>
            <person name="Pangilinan J."/>
            <person name="Park H.-J."/>
            <person name="Ramirez L."/>
            <person name="Alfaro M."/>
            <person name="Sun H."/>
            <person name="Tritt A."/>
            <person name="Yoshinaga Y."/>
            <person name="Zwiers L.-H."/>
            <person name="Turgeon B."/>
            <person name="Goodwin S."/>
            <person name="Spatafora J."/>
            <person name="Crous P."/>
            <person name="Grigoriev I."/>
        </authorList>
    </citation>
    <scope>NUCLEOTIDE SEQUENCE</scope>
    <source>
        <strain evidence="10">Tuck. ex Michener</strain>
    </source>
</reference>
<dbReference type="PROSITE" id="PS00463">
    <property type="entry name" value="ZN2_CY6_FUNGAL_1"/>
    <property type="match status" value="1"/>
</dbReference>
<dbReference type="InterPro" id="IPR036864">
    <property type="entry name" value="Zn2-C6_fun-type_DNA-bd_sf"/>
</dbReference>
<evidence type="ECO:0000313" key="11">
    <source>
        <dbReference type="Proteomes" id="UP000800092"/>
    </source>
</evidence>
<evidence type="ECO:0000256" key="8">
    <source>
        <dbReference type="SAM" id="MobiDB-lite"/>
    </source>
</evidence>
<gene>
    <name evidence="10" type="ORF">EV356DRAFT_446659</name>
</gene>
<dbReference type="InterPro" id="IPR007219">
    <property type="entry name" value="XnlR_reg_dom"/>
</dbReference>
<dbReference type="Proteomes" id="UP000800092">
    <property type="component" value="Unassembled WGS sequence"/>
</dbReference>
<evidence type="ECO:0000256" key="6">
    <source>
        <dbReference type="ARBA" id="ARBA00023163"/>
    </source>
</evidence>
<evidence type="ECO:0000256" key="2">
    <source>
        <dbReference type="ARBA" id="ARBA00022723"/>
    </source>
</evidence>
<dbReference type="EMBL" id="ML991798">
    <property type="protein sequence ID" value="KAF2234490.1"/>
    <property type="molecule type" value="Genomic_DNA"/>
</dbReference>
<organism evidence="10 11">
    <name type="scientific">Viridothelium virens</name>
    <name type="common">Speckled blister lichen</name>
    <name type="synonym">Trypethelium virens</name>
    <dbReference type="NCBI Taxonomy" id="1048519"/>
    <lineage>
        <taxon>Eukaryota</taxon>
        <taxon>Fungi</taxon>
        <taxon>Dikarya</taxon>
        <taxon>Ascomycota</taxon>
        <taxon>Pezizomycotina</taxon>
        <taxon>Dothideomycetes</taxon>
        <taxon>Dothideomycetes incertae sedis</taxon>
        <taxon>Trypetheliales</taxon>
        <taxon>Trypetheliaceae</taxon>
        <taxon>Viridothelium</taxon>
    </lineage>
</organism>
<keyword evidence="11" id="KW-1185">Reference proteome</keyword>
<keyword evidence="4" id="KW-0805">Transcription regulation</keyword>
<proteinExistence type="predicted"/>
<evidence type="ECO:0000256" key="4">
    <source>
        <dbReference type="ARBA" id="ARBA00023015"/>
    </source>
</evidence>
<dbReference type="GO" id="GO:0005634">
    <property type="term" value="C:nucleus"/>
    <property type="evidence" value="ECO:0007669"/>
    <property type="project" value="UniProtKB-SubCell"/>
</dbReference>
<feature type="domain" description="Zn(2)-C6 fungal-type" evidence="9">
    <location>
        <begin position="37"/>
        <end position="68"/>
    </location>
</feature>
<feature type="region of interest" description="Disordered" evidence="8">
    <location>
        <begin position="80"/>
        <end position="191"/>
    </location>
</feature>
<dbReference type="AlphaFoldDB" id="A0A6A6HAG1"/>
<dbReference type="PANTHER" id="PTHR31313">
    <property type="entry name" value="TY1 ENHANCER ACTIVATOR"/>
    <property type="match status" value="1"/>
</dbReference>
<dbReference type="OrthoDB" id="2283631at2759"/>
<dbReference type="InterPro" id="IPR051615">
    <property type="entry name" value="Transcr_Regulatory_Elem"/>
</dbReference>
<evidence type="ECO:0000256" key="7">
    <source>
        <dbReference type="ARBA" id="ARBA00023242"/>
    </source>
</evidence>
<evidence type="ECO:0000256" key="5">
    <source>
        <dbReference type="ARBA" id="ARBA00023125"/>
    </source>
</evidence>
<dbReference type="PANTHER" id="PTHR31313:SF79">
    <property type="entry name" value="C6 FINGER DOMAIN-CONTAINING PROTEIN"/>
    <property type="match status" value="1"/>
</dbReference>
<dbReference type="PROSITE" id="PS50048">
    <property type="entry name" value="ZN2_CY6_FUNGAL_2"/>
    <property type="match status" value="1"/>
</dbReference>
<feature type="region of interest" description="Disordered" evidence="8">
    <location>
        <begin position="769"/>
        <end position="837"/>
    </location>
</feature>
<feature type="region of interest" description="Disordered" evidence="8">
    <location>
        <begin position="676"/>
        <end position="730"/>
    </location>
</feature>
<keyword evidence="6" id="KW-0804">Transcription</keyword>
<sequence>MQSFNFAPPAQVPRENQKTFVFVDEQNRHKRLKVMRACEGCRRRKIKCDAATTNTWPCSACVRLKLNCIPPTISYEKDSGSGTFVFDLERPQSYDGGSNGSLSGEDDLAGPQPPLPPAPMSAPVGPSPPPFSQAYTSNPLPRTYHDDQYLPPLTSHSNVSYGNMPQQVPVSDSAYTSPSVYPTPTTAGAEAAVPEDREWRTDMATQNLSKALGELKIDHTAVAPYIANHKTLAETPALEEVQLHIPDHHSADSVVRIPPSMMPTENQAMRYFEYFFSHIHPYVPVLNRPYFYQHWHTGREKISPLILEGIFACSSRMLDEPAEADKWLALFAKHEESFRDVPRISTIQAFLLILKAREAVPKRGYYYRSWTTIANLVLMAKDLELHEHHEIHQMGRSCGSSVYDCSTKYRVWHTLFVVELMIGAPQGRHNFGVPLDSVDFSVARLPGLDDGEAQISRQFSYLLQLIKDIRGTNQLYSRLSKKKKDWPLDPEFMEHSHVFAQWTRSLPRDLHIALPQDGSTPWIPSHYVANLHSYYHLAVVMHHRPQFQFRMDFNDTWKQHMCICYASAKTICRLQEAILQHYGLPGLLCMQRGVNFTIYAVMTCTILHLVAITSPDPELNADAREYFTRHMRIMEQCINAWPMPEVQLQINSLREAFSADLAKPFELKPSFPYNSPVNVNHPSPPNDYRPAQLSTHDPSSLDQPGQVYHNAHPITPPISAGDADSKADSPAAQSLMMMATGQRHAQQIGSIPISEPSHWNPSRIFDQWNTAFGTSSTNGSATQSSPPHKAPGPTSAGFATLPQDPSQPSFSSVSSVGSGSPHGSQMHHSPTPGNQRIAYGAAPQQSYVTPTMWQDVVAGTLQGGQKRSWDYSNPAYMDPMAQKRRG</sequence>